<feature type="DNA-binding region" description="OmpR/PhoB-type" evidence="7">
    <location>
        <begin position="133"/>
        <end position="232"/>
    </location>
</feature>
<reference evidence="10 11" key="1">
    <citation type="submission" date="2018-02" db="EMBL/GenBank/DDBJ databases">
        <title>Genome sequencing of Solimonas sp. HR-BB.</title>
        <authorList>
            <person name="Lee Y."/>
            <person name="Jeon C.O."/>
        </authorList>
    </citation>
    <scope>NUCLEOTIDE SEQUENCE [LARGE SCALE GENOMIC DNA]</scope>
    <source>
        <strain evidence="10 11">HR-BB</strain>
    </source>
</reference>
<name>A0A2S5TM02_9GAMM</name>
<evidence type="ECO:0000256" key="5">
    <source>
        <dbReference type="ARBA" id="ARBA00023163"/>
    </source>
</evidence>
<dbReference type="SMART" id="SM00862">
    <property type="entry name" value="Trans_reg_C"/>
    <property type="match status" value="1"/>
</dbReference>
<dbReference type="PANTHER" id="PTHR48111">
    <property type="entry name" value="REGULATOR OF RPOS"/>
    <property type="match status" value="1"/>
</dbReference>
<dbReference type="InterPro" id="IPR039420">
    <property type="entry name" value="WalR-like"/>
</dbReference>
<dbReference type="OrthoDB" id="9802426at2"/>
<protein>
    <submittedName>
        <fullName evidence="10">Two-component system response regulator OmpR</fullName>
    </submittedName>
</protein>
<evidence type="ECO:0000256" key="1">
    <source>
        <dbReference type="ARBA" id="ARBA00022553"/>
    </source>
</evidence>
<dbReference type="CDD" id="cd00383">
    <property type="entry name" value="trans_reg_C"/>
    <property type="match status" value="1"/>
</dbReference>
<proteinExistence type="predicted"/>
<evidence type="ECO:0000259" key="9">
    <source>
        <dbReference type="PROSITE" id="PS51755"/>
    </source>
</evidence>
<dbReference type="Pfam" id="PF00486">
    <property type="entry name" value="Trans_reg_C"/>
    <property type="match status" value="1"/>
</dbReference>
<dbReference type="SMART" id="SM00448">
    <property type="entry name" value="REC"/>
    <property type="match status" value="1"/>
</dbReference>
<evidence type="ECO:0000313" key="10">
    <source>
        <dbReference type="EMBL" id="PPE76030.1"/>
    </source>
</evidence>
<dbReference type="GO" id="GO:0032993">
    <property type="term" value="C:protein-DNA complex"/>
    <property type="evidence" value="ECO:0007669"/>
    <property type="project" value="TreeGrafter"/>
</dbReference>
<feature type="domain" description="OmpR/PhoB-type" evidence="9">
    <location>
        <begin position="133"/>
        <end position="232"/>
    </location>
</feature>
<dbReference type="Gene3D" id="1.10.10.10">
    <property type="entry name" value="Winged helix-like DNA-binding domain superfamily/Winged helix DNA-binding domain"/>
    <property type="match status" value="1"/>
</dbReference>
<evidence type="ECO:0000256" key="4">
    <source>
        <dbReference type="ARBA" id="ARBA00023125"/>
    </source>
</evidence>
<feature type="modified residue" description="4-aspartylphosphate" evidence="6">
    <location>
        <position position="53"/>
    </location>
</feature>
<gene>
    <name evidence="10" type="primary">ompR</name>
    <name evidence="10" type="ORF">C3942_01950</name>
</gene>
<dbReference type="RefSeq" id="WP_104228994.1">
    <property type="nucleotide sequence ID" value="NZ_PSNW01000001.1"/>
</dbReference>
<dbReference type="Gene3D" id="6.10.250.690">
    <property type="match status" value="1"/>
</dbReference>
<dbReference type="EMBL" id="PSNW01000001">
    <property type="protein sequence ID" value="PPE76030.1"/>
    <property type="molecule type" value="Genomic_DNA"/>
</dbReference>
<dbReference type="GO" id="GO:0005829">
    <property type="term" value="C:cytosol"/>
    <property type="evidence" value="ECO:0007669"/>
    <property type="project" value="TreeGrafter"/>
</dbReference>
<comment type="caution">
    <text evidence="10">The sequence shown here is derived from an EMBL/GenBank/DDBJ whole genome shotgun (WGS) entry which is preliminary data.</text>
</comment>
<dbReference type="GO" id="GO:0000156">
    <property type="term" value="F:phosphorelay response regulator activity"/>
    <property type="evidence" value="ECO:0007669"/>
    <property type="project" value="TreeGrafter"/>
</dbReference>
<dbReference type="InterPro" id="IPR001867">
    <property type="entry name" value="OmpR/PhoB-type_DNA-bd"/>
</dbReference>
<dbReference type="AlphaFoldDB" id="A0A2S5TM02"/>
<organism evidence="10 11">
    <name type="scientific">Solimonas fluminis</name>
    <dbReference type="NCBI Taxonomy" id="2086571"/>
    <lineage>
        <taxon>Bacteria</taxon>
        <taxon>Pseudomonadati</taxon>
        <taxon>Pseudomonadota</taxon>
        <taxon>Gammaproteobacteria</taxon>
        <taxon>Nevskiales</taxon>
        <taxon>Nevskiaceae</taxon>
        <taxon>Solimonas</taxon>
    </lineage>
</organism>
<evidence type="ECO:0000313" key="11">
    <source>
        <dbReference type="Proteomes" id="UP000238220"/>
    </source>
</evidence>
<keyword evidence="2" id="KW-0902">Two-component regulatory system</keyword>
<feature type="domain" description="Response regulatory" evidence="8">
    <location>
        <begin position="4"/>
        <end position="118"/>
    </location>
</feature>
<dbReference type="SUPFAM" id="SSF52172">
    <property type="entry name" value="CheY-like"/>
    <property type="match status" value="1"/>
</dbReference>
<sequence length="240" mass="26926">MNPKVLLVDDDERLRNLIAGFLVKHGIDAEGVGTAASAQRYIQRESYDLVVLDLMLPDGDGIALCRRLRELAPSTPVIMLSARGDDVDRIIGLEVGADDYLGKPCNPRELVARIHSVLRRTRQRGMPGLPATRETLRFGEFELDLWSRVLKREGVPVRLTTGEYQLLEALALNARRVLGRDELHRMVSGNRGETLSRSIDLLVSRLRRILEPDAAEPRYIQTVWGRGYIFVPDHTAVTAP</sequence>
<dbReference type="InterPro" id="IPR001789">
    <property type="entry name" value="Sig_transdc_resp-reg_receiver"/>
</dbReference>
<dbReference type="GO" id="GO:0006355">
    <property type="term" value="P:regulation of DNA-templated transcription"/>
    <property type="evidence" value="ECO:0007669"/>
    <property type="project" value="InterPro"/>
</dbReference>
<evidence type="ECO:0000256" key="3">
    <source>
        <dbReference type="ARBA" id="ARBA00023015"/>
    </source>
</evidence>
<dbReference type="InterPro" id="IPR036388">
    <property type="entry name" value="WH-like_DNA-bd_sf"/>
</dbReference>
<dbReference type="InterPro" id="IPR016032">
    <property type="entry name" value="Sig_transdc_resp-reg_C-effctor"/>
</dbReference>
<keyword evidence="4 7" id="KW-0238">DNA-binding</keyword>
<keyword evidence="5" id="KW-0804">Transcription</keyword>
<keyword evidence="11" id="KW-1185">Reference proteome</keyword>
<accession>A0A2S5TM02</accession>
<keyword evidence="3" id="KW-0805">Transcription regulation</keyword>
<dbReference type="Pfam" id="PF00072">
    <property type="entry name" value="Response_reg"/>
    <property type="match status" value="1"/>
</dbReference>
<dbReference type="PROSITE" id="PS51755">
    <property type="entry name" value="OMPR_PHOB"/>
    <property type="match status" value="1"/>
</dbReference>
<dbReference type="Gene3D" id="3.40.50.2300">
    <property type="match status" value="1"/>
</dbReference>
<dbReference type="GO" id="GO:0000976">
    <property type="term" value="F:transcription cis-regulatory region binding"/>
    <property type="evidence" value="ECO:0007669"/>
    <property type="project" value="TreeGrafter"/>
</dbReference>
<dbReference type="SUPFAM" id="SSF46894">
    <property type="entry name" value="C-terminal effector domain of the bipartite response regulators"/>
    <property type="match status" value="1"/>
</dbReference>
<keyword evidence="1 6" id="KW-0597">Phosphoprotein</keyword>
<dbReference type="InterPro" id="IPR011006">
    <property type="entry name" value="CheY-like_superfamily"/>
</dbReference>
<dbReference type="PROSITE" id="PS50110">
    <property type="entry name" value="RESPONSE_REGULATORY"/>
    <property type="match status" value="1"/>
</dbReference>
<evidence type="ECO:0000256" key="2">
    <source>
        <dbReference type="ARBA" id="ARBA00023012"/>
    </source>
</evidence>
<evidence type="ECO:0000256" key="7">
    <source>
        <dbReference type="PROSITE-ProRule" id="PRU01091"/>
    </source>
</evidence>
<evidence type="ECO:0000256" key="6">
    <source>
        <dbReference type="PROSITE-ProRule" id="PRU00169"/>
    </source>
</evidence>
<dbReference type="PANTHER" id="PTHR48111:SF4">
    <property type="entry name" value="DNA-BINDING DUAL TRANSCRIPTIONAL REGULATOR OMPR"/>
    <property type="match status" value="1"/>
</dbReference>
<dbReference type="Proteomes" id="UP000238220">
    <property type="component" value="Unassembled WGS sequence"/>
</dbReference>
<evidence type="ECO:0000259" key="8">
    <source>
        <dbReference type="PROSITE" id="PS50110"/>
    </source>
</evidence>